<sequence length="349" mass="38066">MDTCEATHRLVLGCATAIKVESLKMNRTSIMDSNKFLSPLTSMCRINAAVVSRLGAVADTTAICLEINSYNDSMTRLVPYQATTTGLPMDASQVHIMYLHTSLFKDVLAKSMALAISECTALEKAKSTPSACGAYVPKSGTACEFLALRYCSSGMAVASLMNGEVHRGFASEHLTGTATLKHFDAALGKLRRGNYPSLVAPVLALLETFYYCVKGTRACLCASYREFIITEIWDYLQTLLEYSSHFDDDIFGGAQSGEESAVDAARKLALPLYAAYEDGLRTCHCARPGCGSWSSLRACVIETRCFSPSRHSGRILSCCWDLRLPPRPVLSRPGTGPTCSSSWHRRLRC</sequence>
<evidence type="ECO:0000313" key="2">
    <source>
        <dbReference type="Proteomes" id="UP000054560"/>
    </source>
</evidence>
<gene>
    <name evidence="1" type="ORF">SARC_03960</name>
</gene>
<protein>
    <submittedName>
        <fullName evidence="1">Uncharacterized protein</fullName>
    </submittedName>
</protein>
<dbReference type="Proteomes" id="UP000054560">
    <property type="component" value="Unassembled WGS sequence"/>
</dbReference>
<dbReference type="GeneID" id="25904464"/>
<name>A0A0L0G4G5_9EUKA</name>
<organism evidence="1 2">
    <name type="scientific">Sphaeroforma arctica JP610</name>
    <dbReference type="NCBI Taxonomy" id="667725"/>
    <lineage>
        <taxon>Eukaryota</taxon>
        <taxon>Ichthyosporea</taxon>
        <taxon>Ichthyophonida</taxon>
        <taxon>Sphaeroforma</taxon>
    </lineage>
</organism>
<dbReference type="AlphaFoldDB" id="A0A0L0G4G5"/>
<accession>A0A0L0G4G5</accession>
<keyword evidence="2" id="KW-1185">Reference proteome</keyword>
<reference evidence="1 2" key="1">
    <citation type="submission" date="2011-02" db="EMBL/GenBank/DDBJ databases">
        <title>The Genome Sequence of Sphaeroforma arctica JP610.</title>
        <authorList>
            <consortium name="The Broad Institute Genome Sequencing Platform"/>
            <person name="Russ C."/>
            <person name="Cuomo C."/>
            <person name="Young S.K."/>
            <person name="Zeng Q."/>
            <person name="Gargeya S."/>
            <person name="Alvarado L."/>
            <person name="Berlin A."/>
            <person name="Chapman S.B."/>
            <person name="Chen Z."/>
            <person name="Freedman E."/>
            <person name="Gellesch M."/>
            <person name="Goldberg J."/>
            <person name="Griggs A."/>
            <person name="Gujja S."/>
            <person name="Heilman E."/>
            <person name="Heiman D."/>
            <person name="Howarth C."/>
            <person name="Mehta T."/>
            <person name="Neiman D."/>
            <person name="Pearson M."/>
            <person name="Roberts A."/>
            <person name="Saif S."/>
            <person name="Shea T."/>
            <person name="Shenoy N."/>
            <person name="Sisk P."/>
            <person name="Stolte C."/>
            <person name="Sykes S."/>
            <person name="White J."/>
            <person name="Yandava C."/>
            <person name="Burger G."/>
            <person name="Gray M.W."/>
            <person name="Holland P.W.H."/>
            <person name="King N."/>
            <person name="Lang F.B.F."/>
            <person name="Roger A.J."/>
            <person name="Ruiz-Trillo I."/>
            <person name="Haas B."/>
            <person name="Nusbaum C."/>
            <person name="Birren B."/>
        </authorList>
    </citation>
    <scope>NUCLEOTIDE SEQUENCE [LARGE SCALE GENOMIC DNA]</scope>
    <source>
        <strain evidence="1 2">JP610</strain>
    </source>
</reference>
<dbReference type="EMBL" id="KQ241809">
    <property type="protein sequence ID" value="KNC83784.1"/>
    <property type="molecule type" value="Genomic_DNA"/>
</dbReference>
<proteinExistence type="predicted"/>
<evidence type="ECO:0000313" key="1">
    <source>
        <dbReference type="EMBL" id="KNC83784.1"/>
    </source>
</evidence>
<dbReference type="RefSeq" id="XP_014157686.1">
    <property type="nucleotide sequence ID" value="XM_014302211.1"/>
</dbReference>